<dbReference type="Proteomes" id="UP000017908">
    <property type="component" value="Unassembled WGS sequence"/>
</dbReference>
<comment type="caution">
    <text evidence="1">The sequence shown here is derived from an EMBL/GenBank/DDBJ whole genome shotgun (WGS) entry which is preliminary data.</text>
</comment>
<evidence type="ECO:0000313" key="1">
    <source>
        <dbReference type="EMBL" id="CDF04987.1"/>
    </source>
</evidence>
<name>R7MYP3_MEGEL</name>
<protein>
    <submittedName>
        <fullName evidence="1">Transposase</fullName>
    </submittedName>
</protein>
<gene>
    <name evidence="1" type="ORF">BN715_01279</name>
</gene>
<proteinExistence type="predicted"/>
<dbReference type="EMBL" id="CBKE010000181">
    <property type="protein sequence ID" value="CDF04987.1"/>
    <property type="molecule type" value="Genomic_DNA"/>
</dbReference>
<dbReference type="AlphaFoldDB" id="R7MYP3"/>
<sequence length="127" mass="14422">MSIWETAKVKDRLINLLDLMFKSSTNASEKITTLHNDFGIDLTQEEEGDLEAMCNLGEGIYEDGLMKGKQEGWEKGRKEGRKEGRREGKLELALEMLKDGMTLEKVAKYSKLSLSIIKELAKQNKLI</sequence>
<accession>R7MYP3</accession>
<reference evidence="1" key="1">
    <citation type="submission" date="2012-11" db="EMBL/GenBank/DDBJ databases">
        <title>Dependencies among metagenomic species, viruses, plasmids and units of genetic variation.</title>
        <authorList>
            <person name="Nielsen H.B."/>
            <person name="Almeida M."/>
            <person name="Juncker A.S."/>
            <person name="Rasmussen S."/>
            <person name="Li J."/>
            <person name="Sunagawa S."/>
            <person name="Plichta D."/>
            <person name="Gautier L."/>
            <person name="Le Chatelier E."/>
            <person name="Peletier E."/>
            <person name="Bonde I."/>
            <person name="Nielsen T."/>
            <person name="Manichanh C."/>
            <person name="Arumugam M."/>
            <person name="Batto J."/>
            <person name="Santos M.B.Q.D."/>
            <person name="Blom N."/>
            <person name="Borruel N."/>
            <person name="Burgdorf K.S."/>
            <person name="Boumezbeur F."/>
            <person name="Casellas F."/>
            <person name="Dore J."/>
            <person name="Guarner F."/>
            <person name="Hansen T."/>
            <person name="Hildebrand F."/>
            <person name="Kaas R.S."/>
            <person name="Kennedy S."/>
            <person name="Kristiansen K."/>
            <person name="Kultima J.R."/>
            <person name="Leonard P."/>
            <person name="Levenez F."/>
            <person name="Lund O."/>
            <person name="Moumen B."/>
            <person name="Le Paslier D."/>
            <person name="Pons N."/>
            <person name="Pedersen O."/>
            <person name="Prifti E."/>
            <person name="Qin J."/>
            <person name="Raes J."/>
            <person name="Tap J."/>
            <person name="Tims S."/>
            <person name="Ussery D.W."/>
            <person name="Yamada T."/>
            <person name="MetaHit consortium"/>
            <person name="Renault P."/>
            <person name="Sicheritz-Ponten T."/>
            <person name="Bork P."/>
            <person name="Wang J."/>
            <person name="Brunak S."/>
            <person name="Ehrlich S.D."/>
        </authorList>
    </citation>
    <scope>NUCLEOTIDE SEQUENCE [LARGE SCALE GENOMIC DNA]</scope>
</reference>
<organism evidence="1">
    <name type="scientific">Megasphaera elsdenii CAG:570</name>
    <dbReference type="NCBI Taxonomy" id="1263087"/>
    <lineage>
        <taxon>Bacteria</taxon>
        <taxon>Bacillati</taxon>
        <taxon>Bacillota</taxon>
        <taxon>Negativicutes</taxon>
        <taxon>Veillonellales</taxon>
        <taxon>Veillonellaceae</taxon>
        <taxon>Megasphaera</taxon>
    </lineage>
</organism>